<accession>L8HGY8</accession>
<dbReference type="InterPro" id="IPR053859">
    <property type="entry name" value="MVD-like_N"/>
</dbReference>
<evidence type="ECO:0000256" key="7">
    <source>
        <dbReference type="ARBA" id="ARBA00023011"/>
    </source>
</evidence>
<gene>
    <name evidence="16" type="ORF">ACA1_175080</name>
</gene>
<proteinExistence type="inferred from homology"/>
<dbReference type="InterPro" id="IPR020568">
    <property type="entry name" value="Ribosomal_Su5_D2-typ_SF"/>
</dbReference>
<dbReference type="FunFam" id="3.30.70.890:FF:000005">
    <property type="entry name" value="Diphosphomevalonate decarboxylase"/>
    <property type="match status" value="1"/>
</dbReference>
<keyword evidence="17" id="KW-1185">Reference proteome</keyword>
<dbReference type="Pfam" id="PF22700">
    <property type="entry name" value="MVD-like_N"/>
    <property type="match status" value="1"/>
</dbReference>
<dbReference type="STRING" id="1257118.L8HGY8"/>
<dbReference type="SUPFAM" id="SSF55060">
    <property type="entry name" value="GHMP Kinase, C-terminal domain"/>
    <property type="match status" value="1"/>
</dbReference>
<dbReference type="PIRSF" id="PIRSF015950">
    <property type="entry name" value="Mev_P_decrbx"/>
    <property type="match status" value="1"/>
</dbReference>
<dbReference type="InterPro" id="IPR014721">
    <property type="entry name" value="Ribsml_uS5_D2-typ_fold_subgr"/>
</dbReference>
<comment type="similarity">
    <text evidence="1 12 13">Belongs to the diphosphomevalonate decarboxylase family.</text>
</comment>
<dbReference type="GO" id="GO:0006695">
    <property type="term" value="P:cholesterol biosynthetic process"/>
    <property type="evidence" value="ECO:0007669"/>
    <property type="project" value="UniProtKB-UniPathway"/>
</dbReference>
<keyword evidence="8 12" id="KW-0443">Lipid metabolism</keyword>
<keyword evidence="10 13" id="KW-0753">Steroid metabolism</keyword>
<dbReference type="Pfam" id="PF18376">
    <property type="entry name" value="MDD_C"/>
    <property type="match status" value="1"/>
</dbReference>
<dbReference type="GO" id="GO:0005829">
    <property type="term" value="C:cytosol"/>
    <property type="evidence" value="ECO:0007669"/>
    <property type="project" value="InterPro"/>
</dbReference>
<evidence type="ECO:0000313" key="17">
    <source>
        <dbReference type="Proteomes" id="UP000011083"/>
    </source>
</evidence>
<dbReference type="GO" id="GO:0019287">
    <property type="term" value="P:isopentenyl diphosphate biosynthetic process, mevalonate pathway"/>
    <property type="evidence" value="ECO:0007669"/>
    <property type="project" value="UniProtKB-UniRule"/>
</dbReference>
<dbReference type="SUPFAM" id="SSF54211">
    <property type="entry name" value="Ribosomal protein S5 domain 2-like"/>
    <property type="match status" value="1"/>
</dbReference>
<dbReference type="KEGG" id="acan:ACA1_175080"/>
<dbReference type="Gene3D" id="3.30.70.890">
    <property type="entry name" value="GHMP kinase, C-terminal domain"/>
    <property type="match status" value="1"/>
</dbReference>
<evidence type="ECO:0000256" key="11">
    <source>
        <dbReference type="ARBA" id="ARBA00023239"/>
    </source>
</evidence>
<comment type="catalytic activity">
    <reaction evidence="12 13">
        <text>(R)-5-diphosphomevalonate + ATP = isopentenyl diphosphate + ADP + phosphate + CO2</text>
        <dbReference type="Rhea" id="RHEA:23732"/>
        <dbReference type="ChEBI" id="CHEBI:16526"/>
        <dbReference type="ChEBI" id="CHEBI:30616"/>
        <dbReference type="ChEBI" id="CHEBI:43474"/>
        <dbReference type="ChEBI" id="CHEBI:57557"/>
        <dbReference type="ChEBI" id="CHEBI:128769"/>
        <dbReference type="ChEBI" id="CHEBI:456216"/>
        <dbReference type="EC" id="4.1.1.33"/>
    </reaction>
</comment>
<dbReference type="GO" id="GO:0005524">
    <property type="term" value="F:ATP binding"/>
    <property type="evidence" value="ECO:0007669"/>
    <property type="project" value="UniProtKB-UniRule"/>
</dbReference>
<dbReference type="Proteomes" id="UP000011083">
    <property type="component" value="Unassembled WGS sequence"/>
</dbReference>
<evidence type="ECO:0000256" key="6">
    <source>
        <dbReference type="ARBA" id="ARBA00022955"/>
    </source>
</evidence>
<evidence type="ECO:0000256" key="5">
    <source>
        <dbReference type="ARBA" id="ARBA00022840"/>
    </source>
</evidence>
<evidence type="ECO:0000313" key="16">
    <source>
        <dbReference type="EMBL" id="ELR24834.1"/>
    </source>
</evidence>
<keyword evidence="3 13" id="KW-0444">Lipid biosynthesis</keyword>
<evidence type="ECO:0000259" key="14">
    <source>
        <dbReference type="Pfam" id="PF18376"/>
    </source>
</evidence>
<evidence type="ECO:0000256" key="10">
    <source>
        <dbReference type="ARBA" id="ARBA00023221"/>
    </source>
</evidence>
<evidence type="ECO:0000256" key="1">
    <source>
        <dbReference type="ARBA" id="ARBA00008831"/>
    </source>
</evidence>
<keyword evidence="6 13" id="KW-0752">Steroid biosynthesis</keyword>
<evidence type="ECO:0000256" key="8">
    <source>
        <dbReference type="ARBA" id="ARBA00023098"/>
    </source>
</evidence>
<dbReference type="PANTHER" id="PTHR10977">
    <property type="entry name" value="DIPHOSPHOMEVALONATE DECARBOXYLASE"/>
    <property type="match status" value="1"/>
</dbReference>
<organism evidence="16 17">
    <name type="scientific">Acanthamoeba castellanii (strain ATCC 30010 / Neff)</name>
    <dbReference type="NCBI Taxonomy" id="1257118"/>
    <lineage>
        <taxon>Eukaryota</taxon>
        <taxon>Amoebozoa</taxon>
        <taxon>Discosea</taxon>
        <taxon>Longamoebia</taxon>
        <taxon>Centramoebida</taxon>
        <taxon>Acanthamoebidae</taxon>
        <taxon>Acanthamoeba</taxon>
    </lineage>
</organism>
<dbReference type="GO" id="GO:0004163">
    <property type="term" value="F:diphosphomevalonate decarboxylase activity"/>
    <property type="evidence" value="ECO:0007669"/>
    <property type="project" value="UniProtKB-UniRule"/>
</dbReference>
<dbReference type="OrthoDB" id="10253702at2759"/>
<evidence type="ECO:0000256" key="2">
    <source>
        <dbReference type="ARBA" id="ARBA00012296"/>
    </source>
</evidence>
<name>L8HGY8_ACACF</name>
<dbReference type="VEuPathDB" id="AmoebaDB:ACA1_175080"/>
<keyword evidence="5 12" id="KW-0067">ATP-binding</keyword>
<reference evidence="16 17" key="1">
    <citation type="journal article" date="2013" name="Genome Biol.">
        <title>Genome of Acanthamoeba castellanii highlights extensive lateral gene transfer and early evolution of tyrosine kinase signaling.</title>
        <authorList>
            <person name="Clarke M."/>
            <person name="Lohan A.J."/>
            <person name="Liu B."/>
            <person name="Lagkouvardos I."/>
            <person name="Roy S."/>
            <person name="Zafar N."/>
            <person name="Bertelli C."/>
            <person name="Schilde C."/>
            <person name="Kianianmomeni A."/>
            <person name="Burglin T.R."/>
            <person name="Frech C."/>
            <person name="Turcotte B."/>
            <person name="Kopec K.O."/>
            <person name="Synnott J.M."/>
            <person name="Choo C."/>
            <person name="Paponov I."/>
            <person name="Finkler A."/>
            <person name="Soon Heng Tan C."/>
            <person name="Hutchins A.P."/>
            <person name="Weinmeier T."/>
            <person name="Rattei T."/>
            <person name="Chu J.S."/>
            <person name="Gimenez G."/>
            <person name="Irimia M."/>
            <person name="Rigden D.J."/>
            <person name="Fitzpatrick D.A."/>
            <person name="Lorenzo-Morales J."/>
            <person name="Bateman A."/>
            <person name="Chiu C.H."/>
            <person name="Tang P."/>
            <person name="Hegemann P."/>
            <person name="Fromm H."/>
            <person name="Raoult D."/>
            <person name="Greub G."/>
            <person name="Miranda-Saavedra D."/>
            <person name="Chen N."/>
            <person name="Nash P."/>
            <person name="Ginger M.L."/>
            <person name="Horn M."/>
            <person name="Schaap P."/>
            <person name="Caler L."/>
            <person name="Loftus B."/>
        </authorList>
    </citation>
    <scope>NUCLEOTIDE SEQUENCE [LARGE SCALE GENOMIC DNA]</scope>
    <source>
        <strain evidence="16 17">Neff</strain>
    </source>
</reference>
<dbReference type="InterPro" id="IPR041431">
    <property type="entry name" value="Mvd1_C"/>
</dbReference>
<keyword evidence="7 13" id="KW-0756">Sterol biosynthesis</keyword>
<evidence type="ECO:0000259" key="15">
    <source>
        <dbReference type="Pfam" id="PF22700"/>
    </source>
</evidence>
<dbReference type="InterPro" id="IPR029765">
    <property type="entry name" value="Mev_diP_decarb"/>
</dbReference>
<keyword evidence="9 13" id="KW-1207">Sterol metabolism</keyword>
<comment type="function">
    <text evidence="13">Catalyzes the ATP dependent decarboxylation of (R)-5-diphosphomevalonate to form isopentenyl diphosphate (IPP). Functions in the mevalonate (MVA) pathway leading to isopentenyl diphosphate (IPP), a key precursor for the biosynthesis of isoprenoids and sterol synthesis.</text>
</comment>
<evidence type="ECO:0000256" key="12">
    <source>
        <dbReference type="PIRNR" id="PIRNR015950"/>
    </source>
</evidence>
<feature type="domain" description="Mvd1 C-terminal" evidence="14">
    <location>
        <begin position="192"/>
        <end position="395"/>
    </location>
</feature>
<dbReference type="UniPathway" id="UPA00063"/>
<comment type="pathway">
    <text evidence="13">Steroid biosynthesis; cholesterol biosynthesis.</text>
</comment>
<dbReference type="RefSeq" id="XP_004356734.1">
    <property type="nucleotide sequence ID" value="XM_004356681.1"/>
</dbReference>
<dbReference type="InterPro" id="IPR005935">
    <property type="entry name" value="Mev_decarb"/>
</dbReference>
<keyword evidence="4 12" id="KW-0547">Nucleotide-binding</keyword>
<dbReference type="PANTHER" id="PTHR10977:SF3">
    <property type="entry name" value="DIPHOSPHOMEVALONATE DECARBOXYLASE"/>
    <property type="match status" value="1"/>
</dbReference>
<evidence type="ECO:0000256" key="9">
    <source>
        <dbReference type="ARBA" id="ARBA00023166"/>
    </source>
</evidence>
<keyword evidence="13" id="KW-0152">Cholesterol biosynthesis</keyword>
<dbReference type="GeneID" id="14925865"/>
<dbReference type="NCBIfam" id="TIGR01240">
    <property type="entry name" value="mevDPdecarb"/>
    <property type="match status" value="1"/>
</dbReference>
<evidence type="ECO:0000256" key="3">
    <source>
        <dbReference type="ARBA" id="ARBA00022516"/>
    </source>
</evidence>
<keyword evidence="11 12" id="KW-0456">Lyase</keyword>
<dbReference type="Gene3D" id="3.30.230.10">
    <property type="match status" value="1"/>
</dbReference>
<protein>
    <recommendedName>
        <fullName evidence="2 12">Diphosphomevalonate decarboxylase</fullName>
        <ecNumber evidence="2 12">4.1.1.33</ecNumber>
    </recommendedName>
</protein>
<dbReference type="InterPro" id="IPR036554">
    <property type="entry name" value="GHMP_kinase_C_sf"/>
</dbReference>
<dbReference type="OMA" id="LTLHAMM"/>
<dbReference type="AlphaFoldDB" id="L8HGY8"/>
<keyword evidence="13" id="KW-0153">Cholesterol metabolism</keyword>
<evidence type="ECO:0000256" key="4">
    <source>
        <dbReference type="ARBA" id="ARBA00022741"/>
    </source>
</evidence>
<evidence type="ECO:0000256" key="13">
    <source>
        <dbReference type="RuleBase" id="RU363086"/>
    </source>
</evidence>
<feature type="domain" description="Diphosphomevalonate decarboxylase-like N-terminal" evidence="15">
    <location>
        <begin position="13"/>
        <end position="178"/>
    </location>
</feature>
<dbReference type="EMBL" id="KB007811">
    <property type="protein sequence ID" value="ELR24834.1"/>
    <property type="molecule type" value="Genomic_DNA"/>
</dbReference>
<sequence>MATTKALCVTAQAPVNIAVIKYWGKTDEKLILPLNSSLSTTLSMTDLCTTTTVMASKEFKEDRLWLNGKEESVSSGRMQNCIGQLVARSGLLKRLGENVEEGKAREYHFHIVSVNNFPTAAGLASSASGFACLTYTLGTLLEVEGDLSAIARLGSGSIYGGFVKWVKGEKADGTDSIAVQVAPETHWPELQILVCVVSAKHKETPSTSGMQTSTETSPFLAYRAAHIVEERMKQMEDAIHKRDFQLYGELTMRDSNSFHSTCLDTYPPIFYLNDTSKTIINLITYVNKHYGKIKIAYTFDAGPNAVLYALKEDTPLLLHLITRYFPPSSDLAHFVEGSGPKECGVESIESLGAQLKAKDASVEALLQELDAKFTPQPASIQRVIHTTVDKGPHVVTDDALCLIDTATGLPKA</sequence>
<dbReference type="EC" id="4.1.1.33" evidence="2 12"/>
<dbReference type="FunFam" id="3.30.230.10:FF:000080">
    <property type="entry name" value="Diphosphomevalonate decarboxylase"/>
    <property type="match status" value="1"/>
</dbReference>